<gene>
    <name evidence="2" type="ORF">CDL15_Pgr016292</name>
</gene>
<comment type="caution">
    <text evidence="2">The sequence shown here is derived from an EMBL/GenBank/DDBJ whole genome shotgun (WGS) entry which is preliminary data.</text>
</comment>
<evidence type="ECO:0000313" key="2">
    <source>
        <dbReference type="EMBL" id="OWM68092.1"/>
    </source>
</evidence>
<name>A0A218W7L4_PUNGR</name>
<evidence type="ECO:0000313" key="3">
    <source>
        <dbReference type="Proteomes" id="UP000197138"/>
    </source>
</evidence>
<feature type="compositionally biased region" description="Basic and acidic residues" evidence="1">
    <location>
        <begin position="13"/>
        <end position="49"/>
    </location>
</feature>
<dbReference type="Proteomes" id="UP000197138">
    <property type="component" value="Unassembled WGS sequence"/>
</dbReference>
<evidence type="ECO:0000256" key="1">
    <source>
        <dbReference type="SAM" id="MobiDB-lite"/>
    </source>
</evidence>
<protein>
    <submittedName>
        <fullName evidence="2">Uncharacterized protein</fullName>
    </submittedName>
</protein>
<reference evidence="3" key="1">
    <citation type="journal article" date="2017" name="Plant J.">
        <title>The pomegranate (Punica granatum L.) genome and the genomics of punicalagin biosynthesis.</title>
        <authorList>
            <person name="Qin G."/>
            <person name="Xu C."/>
            <person name="Ming R."/>
            <person name="Tang H."/>
            <person name="Guyot R."/>
            <person name="Kramer E.M."/>
            <person name="Hu Y."/>
            <person name="Yi X."/>
            <person name="Qi Y."/>
            <person name="Xu X."/>
            <person name="Gao Z."/>
            <person name="Pan H."/>
            <person name="Jian J."/>
            <person name="Tian Y."/>
            <person name="Yue Z."/>
            <person name="Xu Y."/>
        </authorList>
    </citation>
    <scope>NUCLEOTIDE SEQUENCE [LARGE SCALE GENOMIC DNA]</scope>
    <source>
        <strain evidence="3">cv. Dabenzi</strain>
    </source>
</reference>
<dbReference type="EMBL" id="MTKT01005171">
    <property type="protein sequence ID" value="OWM68092.1"/>
    <property type="molecule type" value="Genomic_DNA"/>
</dbReference>
<proteinExistence type="predicted"/>
<feature type="region of interest" description="Disordered" evidence="1">
    <location>
        <begin position="1"/>
        <end position="49"/>
    </location>
</feature>
<accession>A0A218W7L4</accession>
<organism evidence="2 3">
    <name type="scientific">Punica granatum</name>
    <name type="common">Pomegranate</name>
    <dbReference type="NCBI Taxonomy" id="22663"/>
    <lineage>
        <taxon>Eukaryota</taxon>
        <taxon>Viridiplantae</taxon>
        <taxon>Streptophyta</taxon>
        <taxon>Embryophyta</taxon>
        <taxon>Tracheophyta</taxon>
        <taxon>Spermatophyta</taxon>
        <taxon>Magnoliopsida</taxon>
        <taxon>eudicotyledons</taxon>
        <taxon>Gunneridae</taxon>
        <taxon>Pentapetalae</taxon>
        <taxon>rosids</taxon>
        <taxon>malvids</taxon>
        <taxon>Myrtales</taxon>
        <taxon>Lythraceae</taxon>
        <taxon>Punica</taxon>
    </lineage>
</organism>
<sequence length="81" mass="9457">MMIINNAIVKGETQNKEDNSKKNDKVEEIDDVFEKENKSREEEELEYKEKPKLEQQDIGALIVNELTFEENTSKEPAFNLP</sequence>
<dbReference type="AlphaFoldDB" id="A0A218W7L4"/>